<protein>
    <submittedName>
        <fullName evidence="2">Uncharacterized protein</fullName>
    </submittedName>
</protein>
<keyword evidence="3" id="KW-1185">Reference proteome</keyword>
<evidence type="ECO:0000313" key="3">
    <source>
        <dbReference type="Proteomes" id="UP000324222"/>
    </source>
</evidence>
<comment type="caution">
    <text evidence="2">The sequence shown here is derived from an EMBL/GenBank/DDBJ whole genome shotgun (WGS) entry which is preliminary data.</text>
</comment>
<dbReference type="EMBL" id="VSRR010009760">
    <property type="protein sequence ID" value="MPC50831.1"/>
    <property type="molecule type" value="Genomic_DNA"/>
</dbReference>
<organism evidence="2 3">
    <name type="scientific">Portunus trituberculatus</name>
    <name type="common">Swimming crab</name>
    <name type="synonym">Neptunus trituberculatus</name>
    <dbReference type="NCBI Taxonomy" id="210409"/>
    <lineage>
        <taxon>Eukaryota</taxon>
        <taxon>Metazoa</taxon>
        <taxon>Ecdysozoa</taxon>
        <taxon>Arthropoda</taxon>
        <taxon>Crustacea</taxon>
        <taxon>Multicrustacea</taxon>
        <taxon>Malacostraca</taxon>
        <taxon>Eumalacostraca</taxon>
        <taxon>Eucarida</taxon>
        <taxon>Decapoda</taxon>
        <taxon>Pleocyemata</taxon>
        <taxon>Brachyura</taxon>
        <taxon>Eubrachyura</taxon>
        <taxon>Portunoidea</taxon>
        <taxon>Portunidae</taxon>
        <taxon>Portuninae</taxon>
        <taxon>Portunus</taxon>
    </lineage>
</organism>
<proteinExistence type="predicted"/>
<reference evidence="2 3" key="1">
    <citation type="submission" date="2019-05" db="EMBL/GenBank/DDBJ databases">
        <title>Another draft genome of Portunus trituberculatus and its Hox gene families provides insights of decapod evolution.</title>
        <authorList>
            <person name="Jeong J.-H."/>
            <person name="Song I."/>
            <person name="Kim S."/>
            <person name="Choi T."/>
            <person name="Kim D."/>
            <person name="Ryu S."/>
            <person name="Kim W."/>
        </authorList>
    </citation>
    <scope>NUCLEOTIDE SEQUENCE [LARGE SCALE GENOMIC DNA]</scope>
    <source>
        <tissue evidence="2">Muscle</tissue>
    </source>
</reference>
<sequence length="67" mass="7398">MAGQPCSLGTEGKPGQSPWVTSVGAGQGVLWGDERHRSMPEEANTRIRAGGVRLWRLRLWCRTAMTF</sequence>
<evidence type="ECO:0000256" key="1">
    <source>
        <dbReference type="SAM" id="MobiDB-lite"/>
    </source>
</evidence>
<feature type="region of interest" description="Disordered" evidence="1">
    <location>
        <begin position="1"/>
        <end position="24"/>
    </location>
</feature>
<gene>
    <name evidence="2" type="ORF">E2C01_044665</name>
</gene>
<name>A0A5B7FTQ6_PORTR</name>
<dbReference type="AlphaFoldDB" id="A0A5B7FTQ6"/>
<evidence type="ECO:0000313" key="2">
    <source>
        <dbReference type="EMBL" id="MPC50831.1"/>
    </source>
</evidence>
<accession>A0A5B7FTQ6</accession>
<dbReference type="Proteomes" id="UP000324222">
    <property type="component" value="Unassembled WGS sequence"/>
</dbReference>